<dbReference type="InterPro" id="IPR016181">
    <property type="entry name" value="Acyl_CoA_acyltransferase"/>
</dbReference>
<feature type="non-terminal residue" evidence="2">
    <location>
        <position position="1"/>
    </location>
</feature>
<reference evidence="2 3" key="1">
    <citation type="submission" date="2019-03" db="EMBL/GenBank/DDBJ databases">
        <title>Draft genome sequences of novel Actinobacteria.</title>
        <authorList>
            <person name="Sahin N."/>
            <person name="Ay H."/>
            <person name="Saygin H."/>
        </authorList>
    </citation>
    <scope>NUCLEOTIDE SEQUENCE [LARGE SCALE GENOMIC DNA]</scope>
    <source>
        <strain evidence="2 3">6K102</strain>
    </source>
</reference>
<dbReference type="InterPro" id="IPR000182">
    <property type="entry name" value="GNAT_dom"/>
</dbReference>
<evidence type="ECO:0000313" key="3">
    <source>
        <dbReference type="Proteomes" id="UP000295136"/>
    </source>
</evidence>
<dbReference type="SUPFAM" id="SSF55729">
    <property type="entry name" value="Acyl-CoA N-acyltransferases (Nat)"/>
    <property type="match status" value="1"/>
</dbReference>
<evidence type="ECO:0000259" key="1">
    <source>
        <dbReference type="PROSITE" id="PS51186"/>
    </source>
</evidence>
<keyword evidence="2" id="KW-0808">Transferase</keyword>
<proteinExistence type="predicted"/>
<comment type="caution">
    <text evidence="2">The sequence shown here is derived from an EMBL/GenBank/DDBJ whole genome shotgun (WGS) entry which is preliminary data.</text>
</comment>
<dbReference type="Pfam" id="PF00583">
    <property type="entry name" value="Acetyltransf_1"/>
    <property type="match status" value="1"/>
</dbReference>
<evidence type="ECO:0000313" key="2">
    <source>
        <dbReference type="EMBL" id="TDE33236.1"/>
    </source>
</evidence>
<gene>
    <name evidence="2" type="ORF">E1295_38325</name>
</gene>
<keyword evidence="3" id="KW-1185">Reference proteome</keyword>
<feature type="domain" description="N-acetyltransferase" evidence="1">
    <location>
        <begin position="1"/>
        <end position="100"/>
    </location>
</feature>
<name>A0A4V2Z6L8_9ACTN</name>
<protein>
    <submittedName>
        <fullName evidence="2">GNAT family N-acetyltransferase</fullName>
    </submittedName>
</protein>
<organism evidence="2 3">
    <name type="scientific">Nonomuraea mesophila</name>
    <dbReference type="NCBI Taxonomy" id="2530382"/>
    <lineage>
        <taxon>Bacteria</taxon>
        <taxon>Bacillati</taxon>
        <taxon>Actinomycetota</taxon>
        <taxon>Actinomycetes</taxon>
        <taxon>Streptosporangiales</taxon>
        <taxon>Streptosporangiaceae</taxon>
        <taxon>Nonomuraea</taxon>
    </lineage>
</organism>
<dbReference type="RefSeq" id="WP_132638546.1">
    <property type="nucleotide sequence ID" value="NZ_SMLD01000160.1"/>
</dbReference>
<dbReference type="EMBL" id="SMLD01000160">
    <property type="protein sequence ID" value="TDE33236.1"/>
    <property type="molecule type" value="Genomic_DNA"/>
</dbReference>
<dbReference type="Proteomes" id="UP000295136">
    <property type="component" value="Unassembled WGS sequence"/>
</dbReference>
<accession>A0A4V2Z6L8</accession>
<dbReference type="AlphaFoldDB" id="A0A4V2Z6L8"/>
<dbReference type="PROSITE" id="PS51186">
    <property type="entry name" value="GNAT"/>
    <property type="match status" value="1"/>
</dbReference>
<dbReference type="Gene3D" id="3.40.630.30">
    <property type="match status" value="1"/>
</dbReference>
<dbReference type="GO" id="GO:0016747">
    <property type="term" value="F:acyltransferase activity, transferring groups other than amino-acyl groups"/>
    <property type="evidence" value="ECO:0007669"/>
    <property type="project" value="InterPro"/>
</dbReference>
<sequence>PHPAWLAERYPDHSTAQLFRVYVRREHRRNGLARALVRLARDFVSATPGYERLYLHTDTRSDGAEPFWKSVADVVHDDRDGDPGRIPTVHYEIPLRLPARR</sequence>
<dbReference type="CDD" id="cd04301">
    <property type="entry name" value="NAT_SF"/>
    <property type="match status" value="1"/>
</dbReference>